<keyword evidence="12" id="KW-1185">Reference proteome</keyword>
<name>A0A2S9J9I6_9SPHI</name>
<feature type="domain" description="Peptidase M20 dimerisation" evidence="10">
    <location>
        <begin position="219"/>
        <end position="317"/>
    </location>
</feature>
<evidence type="ECO:0000256" key="9">
    <source>
        <dbReference type="PIRSR" id="PIRSR037215-2"/>
    </source>
</evidence>
<dbReference type="RefSeq" id="WP_105715231.1">
    <property type="nucleotide sequence ID" value="NZ_PVBQ01000001.1"/>
</dbReference>
<comment type="cofactor">
    <cofactor evidence="9">
        <name>Zn(2+)</name>
        <dbReference type="ChEBI" id="CHEBI:29105"/>
    </cofactor>
    <text evidence="9">Binds 2 Zn(2+) ions per subunit.</text>
</comment>
<evidence type="ECO:0000256" key="4">
    <source>
        <dbReference type="ARBA" id="ARBA00022801"/>
    </source>
</evidence>
<comment type="similarity">
    <text evidence="1">Belongs to the peptidase M20B family.</text>
</comment>
<dbReference type="Gene3D" id="3.30.70.360">
    <property type="match status" value="1"/>
</dbReference>
<dbReference type="Pfam" id="PF07687">
    <property type="entry name" value="M20_dimer"/>
    <property type="match status" value="1"/>
</dbReference>
<evidence type="ECO:0000313" key="11">
    <source>
        <dbReference type="EMBL" id="PRD49389.1"/>
    </source>
</evidence>
<dbReference type="Pfam" id="PF01546">
    <property type="entry name" value="Peptidase_M20"/>
    <property type="match status" value="1"/>
</dbReference>
<dbReference type="PIRSF" id="PIRSF037215">
    <property type="entry name" value="Peptidase_M20B"/>
    <property type="match status" value="1"/>
</dbReference>
<dbReference type="EC" id="3.4.11.4" evidence="7"/>
<evidence type="ECO:0000256" key="6">
    <source>
        <dbReference type="ARBA" id="ARBA00023049"/>
    </source>
</evidence>
<comment type="caution">
    <text evidence="11">The sequence shown here is derived from an EMBL/GenBank/DDBJ whole genome shotgun (WGS) entry which is preliminary data.</text>
</comment>
<dbReference type="GO" id="GO:0005829">
    <property type="term" value="C:cytosol"/>
    <property type="evidence" value="ECO:0007669"/>
    <property type="project" value="TreeGrafter"/>
</dbReference>
<feature type="binding site" evidence="9">
    <location>
        <position position="208"/>
    </location>
    <ligand>
        <name>Zn(2+)</name>
        <dbReference type="ChEBI" id="CHEBI:29105"/>
        <label>1</label>
    </ligand>
</feature>
<protein>
    <recommendedName>
        <fullName evidence="7">Peptidase T</fullName>
        <ecNumber evidence="7">3.4.11.4</ecNumber>
    </recommendedName>
</protein>
<evidence type="ECO:0000259" key="10">
    <source>
        <dbReference type="Pfam" id="PF07687"/>
    </source>
</evidence>
<feature type="active site" evidence="8">
    <location>
        <position position="90"/>
    </location>
</feature>
<keyword evidence="4" id="KW-0378">Hydrolase</keyword>
<evidence type="ECO:0000256" key="7">
    <source>
        <dbReference type="NCBIfam" id="TIGR01882"/>
    </source>
</evidence>
<dbReference type="InterPro" id="IPR010161">
    <property type="entry name" value="Peptidase_M20B"/>
</dbReference>
<proteinExistence type="inferred from homology"/>
<dbReference type="EMBL" id="PVBQ01000001">
    <property type="protein sequence ID" value="PRD49389.1"/>
    <property type="molecule type" value="Genomic_DNA"/>
</dbReference>
<dbReference type="Gene3D" id="3.40.630.10">
    <property type="entry name" value="Zn peptidases"/>
    <property type="match status" value="1"/>
</dbReference>
<dbReference type="OrthoDB" id="9804934at2"/>
<dbReference type="NCBIfam" id="TIGR01882">
    <property type="entry name" value="peptidase-T"/>
    <property type="match status" value="1"/>
</dbReference>
<evidence type="ECO:0000256" key="1">
    <source>
        <dbReference type="ARBA" id="ARBA00009692"/>
    </source>
</evidence>
<evidence type="ECO:0000313" key="12">
    <source>
        <dbReference type="Proteomes" id="UP000239711"/>
    </source>
</evidence>
<keyword evidence="2" id="KW-0645">Protease</keyword>
<dbReference type="Proteomes" id="UP000239711">
    <property type="component" value="Unassembled WGS sequence"/>
</dbReference>
<reference evidence="11 12" key="1">
    <citation type="submission" date="2018-02" db="EMBL/GenBank/DDBJ databases">
        <title>The draft genome of Sphingobacterium sp. 5JN-11.</title>
        <authorList>
            <person name="Liu L."/>
            <person name="Li L."/>
            <person name="Liang L."/>
            <person name="Zhang X."/>
            <person name="Wang T."/>
        </authorList>
    </citation>
    <scope>NUCLEOTIDE SEQUENCE [LARGE SCALE GENOMIC DNA]</scope>
    <source>
        <strain evidence="11 12">5JN-11</strain>
    </source>
</reference>
<dbReference type="PANTHER" id="PTHR42994:SF1">
    <property type="entry name" value="PEPTIDASE T"/>
    <property type="match status" value="1"/>
</dbReference>
<keyword evidence="5 9" id="KW-0862">Zinc</keyword>
<feature type="binding site" evidence="9">
    <location>
        <position position="151"/>
    </location>
    <ligand>
        <name>Zn(2+)</name>
        <dbReference type="ChEBI" id="CHEBI:29105"/>
        <label>1</label>
    </ligand>
</feature>
<feature type="binding site" evidence="9">
    <location>
        <position position="186"/>
    </location>
    <ligand>
        <name>Zn(2+)</name>
        <dbReference type="ChEBI" id="CHEBI:29105"/>
        <label>2</label>
    </ligand>
</feature>
<dbReference type="NCBIfam" id="NF003976">
    <property type="entry name" value="PRK05469.1"/>
    <property type="match status" value="1"/>
</dbReference>
<evidence type="ECO:0000256" key="3">
    <source>
        <dbReference type="ARBA" id="ARBA00022723"/>
    </source>
</evidence>
<dbReference type="InterPro" id="IPR011650">
    <property type="entry name" value="Peptidase_M20_dimer"/>
</dbReference>
<evidence type="ECO:0000256" key="5">
    <source>
        <dbReference type="ARBA" id="ARBA00022833"/>
    </source>
</evidence>
<dbReference type="InterPro" id="IPR002933">
    <property type="entry name" value="Peptidase_M20"/>
</dbReference>
<dbReference type="AlphaFoldDB" id="A0A2S9J9I6"/>
<dbReference type="GO" id="GO:0045148">
    <property type="term" value="F:tripeptide aminopeptidase activity"/>
    <property type="evidence" value="ECO:0007669"/>
    <property type="project" value="UniProtKB-UniRule"/>
</dbReference>
<dbReference type="SUPFAM" id="SSF53187">
    <property type="entry name" value="Zn-dependent exopeptidases"/>
    <property type="match status" value="1"/>
</dbReference>
<dbReference type="InterPro" id="IPR036264">
    <property type="entry name" value="Bact_exopeptidase_dim_dom"/>
</dbReference>
<feature type="binding site" evidence="9">
    <location>
        <position position="391"/>
    </location>
    <ligand>
        <name>Zn(2+)</name>
        <dbReference type="ChEBI" id="CHEBI:29105"/>
        <label>2</label>
    </ligand>
</feature>
<organism evidence="11 12">
    <name type="scientific">Sphingobacterium haloxyli</name>
    <dbReference type="NCBI Taxonomy" id="2100533"/>
    <lineage>
        <taxon>Bacteria</taxon>
        <taxon>Pseudomonadati</taxon>
        <taxon>Bacteroidota</taxon>
        <taxon>Sphingobacteriia</taxon>
        <taxon>Sphingobacteriales</taxon>
        <taxon>Sphingobacteriaceae</taxon>
        <taxon>Sphingobacterium</taxon>
    </lineage>
</organism>
<dbReference type="GO" id="GO:0008237">
    <property type="term" value="F:metallopeptidase activity"/>
    <property type="evidence" value="ECO:0007669"/>
    <property type="project" value="UniProtKB-KW"/>
</dbReference>
<accession>A0A2S9J9I6</accession>
<dbReference type="GO" id="GO:0006508">
    <property type="term" value="P:proteolysis"/>
    <property type="evidence" value="ECO:0007669"/>
    <property type="project" value="UniProtKB-UniRule"/>
</dbReference>
<dbReference type="GO" id="GO:0008270">
    <property type="term" value="F:zinc ion binding"/>
    <property type="evidence" value="ECO:0007669"/>
    <property type="project" value="InterPro"/>
</dbReference>
<dbReference type="PROSITE" id="PS00759">
    <property type="entry name" value="ARGE_DAPE_CPG2_2"/>
    <property type="match status" value="1"/>
</dbReference>
<dbReference type="SUPFAM" id="SSF55031">
    <property type="entry name" value="Bacterial exopeptidase dimerisation domain"/>
    <property type="match status" value="1"/>
</dbReference>
<keyword evidence="6" id="KW-0482">Metalloprotease</keyword>
<feature type="binding site" evidence="9">
    <location>
        <position position="151"/>
    </location>
    <ligand>
        <name>Zn(2+)</name>
        <dbReference type="ChEBI" id="CHEBI:29105"/>
        <label>2</label>
    </ligand>
</feature>
<evidence type="ECO:0000256" key="8">
    <source>
        <dbReference type="PIRSR" id="PIRSR037215-1"/>
    </source>
</evidence>
<keyword evidence="3 9" id="KW-0479">Metal-binding</keyword>
<gene>
    <name evidence="11" type="primary">pepT</name>
    <name evidence="11" type="ORF">C5745_01860</name>
</gene>
<sequence length="424" mass="46858">MNNFDINRITDFQVAERFMRYVQIDTESDPHSTSFPSTEKQKDLSGILVSELQQMGITDAHLDEYGYVYATIPSNTDKQVPVICFCSHVDTSPDCSGKDVKPLVHTNYQGQDMVLPDDPSVIIKYIEHGDLQHQLGHDIITASGTTLLGADDKAGVAEIMDAARLLMSHPEIKHGEIKILFTPDEEIGQGVEHVDLEKLGAQFGYTIDGERAGTIEDETFSADGVRVVIQGISVHPGFAKGKMVSALKLAAAIIADLPKDELSPETTAGKEGFIHPTEISGGADKAEINFIIRDHNAAKLTEYEAILRRIVENVVARYPGSTYAFDVKEQYRNMKEVLDQHPEVMEIGLEAIKRVGLTPERRSIRGGTDGSRLSFMGLPCPNVFAGGHAFHGKMEWVSRQDMEKAVLTILHIASVWEEKTENRN</sequence>
<dbReference type="InterPro" id="IPR001261">
    <property type="entry name" value="ArgE/DapE_CS"/>
</dbReference>
<evidence type="ECO:0000256" key="2">
    <source>
        <dbReference type="ARBA" id="ARBA00022670"/>
    </source>
</evidence>
<dbReference type="GO" id="GO:0006518">
    <property type="term" value="P:peptide metabolic process"/>
    <property type="evidence" value="ECO:0007669"/>
    <property type="project" value="InterPro"/>
</dbReference>
<feature type="binding site" evidence="9">
    <location>
        <position position="88"/>
    </location>
    <ligand>
        <name>Zn(2+)</name>
        <dbReference type="ChEBI" id="CHEBI:29105"/>
        <label>1</label>
    </ligand>
</feature>
<dbReference type="PANTHER" id="PTHR42994">
    <property type="entry name" value="PEPTIDASE T"/>
    <property type="match status" value="1"/>
</dbReference>
<dbReference type="NCBIfam" id="NF009920">
    <property type="entry name" value="PRK13381.1"/>
    <property type="match status" value="1"/>
</dbReference>
<feature type="active site" description="Proton acceptor" evidence="8">
    <location>
        <position position="185"/>
    </location>
</feature>